<feature type="transmembrane region" description="Helical" evidence="1">
    <location>
        <begin position="53"/>
        <end position="72"/>
    </location>
</feature>
<accession>A0ABT9H0M2</accession>
<gene>
    <name evidence="2" type="ORF">Q3O60_11765</name>
</gene>
<keyword evidence="1" id="KW-1133">Transmembrane helix</keyword>
<proteinExistence type="predicted"/>
<dbReference type="Proteomes" id="UP001231616">
    <property type="component" value="Unassembled WGS sequence"/>
</dbReference>
<feature type="transmembrane region" description="Helical" evidence="1">
    <location>
        <begin position="6"/>
        <end position="23"/>
    </location>
</feature>
<keyword evidence="1" id="KW-0812">Transmembrane</keyword>
<protein>
    <recommendedName>
        <fullName evidence="4">Inner membrane protein</fullName>
    </recommendedName>
</protein>
<evidence type="ECO:0000313" key="2">
    <source>
        <dbReference type="EMBL" id="MDP4536870.1"/>
    </source>
</evidence>
<comment type="caution">
    <text evidence="2">The sequence shown here is derived from an EMBL/GenBank/DDBJ whole genome shotgun (WGS) entry which is preliminary data.</text>
</comment>
<reference evidence="2 3" key="1">
    <citation type="submission" date="2023-08" db="EMBL/GenBank/DDBJ databases">
        <authorList>
            <person name="Joshi A."/>
            <person name="Thite S."/>
        </authorList>
    </citation>
    <scope>NUCLEOTIDE SEQUENCE [LARGE SCALE GENOMIC DNA]</scope>
    <source>
        <strain evidence="2 3">AC40</strain>
    </source>
</reference>
<evidence type="ECO:0000256" key="1">
    <source>
        <dbReference type="SAM" id="Phobius"/>
    </source>
</evidence>
<organism evidence="2 3">
    <name type="scientific">Alkalimonas collagenimarina</name>
    <dbReference type="NCBI Taxonomy" id="400390"/>
    <lineage>
        <taxon>Bacteria</taxon>
        <taxon>Pseudomonadati</taxon>
        <taxon>Pseudomonadota</taxon>
        <taxon>Gammaproteobacteria</taxon>
        <taxon>Alkalimonas</taxon>
    </lineage>
</organism>
<dbReference type="EMBL" id="JAUZVZ010000015">
    <property type="protein sequence ID" value="MDP4536870.1"/>
    <property type="molecule type" value="Genomic_DNA"/>
</dbReference>
<keyword evidence="1" id="KW-0472">Membrane</keyword>
<evidence type="ECO:0008006" key="4">
    <source>
        <dbReference type="Google" id="ProtNLM"/>
    </source>
</evidence>
<feature type="transmembrane region" description="Helical" evidence="1">
    <location>
        <begin position="28"/>
        <end position="47"/>
    </location>
</feature>
<evidence type="ECO:0000313" key="3">
    <source>
        <dbReference type="Proteomes" id="UP001231616"/>
    </source>
</evidence>
<name>A0ABT9H0M2_9GAMM</name>
<dbReference type="RefSeq" id="WP_305894133.1">
    <property type="nucleotide sequence ID" value="NZ_JAUZVZ010000015.1"/>
</dbReference>
<sequence length="117" mass="12760">MEAIVFDVISWIGLSICIGAFFIKDVFWLRLATLIGCALMFVYYMFIAIPQGVISNLLVLLINAYYLGLFALQRHKTNQLLAAAPDVELSTSHGALTEPGNELVQPKSLAVQAGSVT</sequence>
<keyword evidence="3" id="KW-1185">Reference proteome</keyword>